<dbReference type="CDD" id="cd02955">
    <property type="entry name" value="SSP411"/>
    <property type="match status" value="1"/>
</dbReference>
<gene>
    <name evidence="3" type="ORF">DDZ16_05845</name>
</gene>
<protein>
    <submittedName>
        <fullName evidence="3">Thioredoxin domain-containing protein</fullName>
    </submittedName>
</protein>
<evidence type="ECO:0000256" key="1">
    <source>
        <dbReference type="SAM" id="Coils"/>
    </source>
</evidence>
<dbReference type="Gene3D" id="3.40.30.10">
    <property type="entry name" value="Glutaredoxin"/>
    <property type="match status" value="1"/>
</dbReference>
<dbReference type="RefSeq" id="WP_109263490.1">
    <property type="nucleotide sequence ID" value="NZ_QEWP01000003.1"/>
</dbReference>
<sequence>MSNQSHTNPLIHESSPYLLQHAHNPVEWHPWNQTVLDKARKEDKLILVSIGYSACHWCHVMAHECFEAPEVAGLMNQHFVCIKVDREERPDVDHFFMTAVQLMGIQGGWPLNVVTLPDGQPFWGGTYFPKPQWMEVLQKIEQIFIQDREKLTHHAHNLTTGIQQASLIQSEKSDDINVSDILNNATEAWSPQWDNEWGGSKGKPKFPMPVNLNFLLHLNYHTPDDSYRGFLETTLQKMARGGIYDQIGGGFARYSVDEFWKVPHFEKMLYDNAQLIGLYADAYAAFQKEEYKTVVEETVAFVKRELMHPSGAFFSALDADSDGEEGKYYTWTEPTLLNMLGKDFPLFADYFNINEKGYWENCQYILMRAESDPEFAQKHNLSLEELHKKLQEWKELLFNKREERLRPGLDDKTVTSWNALMISGLCKAYKALGEHLYKDLAEKNGEFVERELLSDDGSLKHIWKDGRPSINGFMEDYASVTSAFIALYEISGNEGWIEKAESIVKYANDHFLDEESGHYTFMEQDQEELPSIHYETQDNVIPSANAMMGHALFKLAALTDNNTDHQVAENMLNTMLPKFEKYPWGFAHWGSLMLTVHKTSFEVVVSANKPEATLSELQKKYLPNVLWAPFKPEGSGKLSITNGRRSDGETTIYVCSEGACQLPVHSVEEAEKLLDG</sequence>
<dbReference type="PANTHER" id="PTHR42899">
    <property type="entry name" value="SPERMATOGENESIS-ASSOCIATED PROTEIN 20"/>
    <property type="match status" value="1"/>
</dbReference>
<reference evidence="3 4" key="1">
    <citation type="submission" date="2018-05" db="EMBL/GenBank/DDBJ databases">
        <title>Marinilabilia rubrum sp. nov., isolated from saltern sediment.</title>
        <authorList>
            <person name="Zhang R."/>
        </authorList>
    </citation>
    <scope>NUCLEOTIDE SEQUENCE [LARGE SCALE GENOMIC DNA]</scope>
    <source>
        <strain evidence="3 4">WTE16</strain>
    </source>
</reference>
<feature type="domain" description="Spermatogenesis-associated protein 20-like TRX" evidence="2">
    <location>
        <begin position="8"/>
        <end position="161"/>
    </location>
</feature>
<proteinExistence type="predicted"/>
<keyword evidence="4" id="KW-1185">Reference proteome</keyword>
<dbReference type="GO" id="GO:0005975">
    <property type="term" value="P:carbohydrate metabolic process"/>
    <property type="evidence" value="ECO:0007669"/>
    <property type="project" value="InterPro"/>
</dbReference>
<dbReference type="OrthoDB" id="9762614at2"/>
<accession>A0A2U2BBL6</accession>
<comment type="caution">
    <text evidence="3">The sequence shown here is derived from an EMBL/GenBank/DDBJ whole genome shotgun (WGS) entry which is preliminary data.</text>
</comment>
<dbReference type="AlphaFoldDB" id="A0A2U2BBL6"/>
<feature type="coiled-coil region" evidence="1">
    <location>
        <begin position="376"/>
        <end position="403"/>
    </location>
</feature>
<dbReference type="PANTHER" id="PTHR42899:SF1">
    <property type="entry name" value="SPERMATOGENESIS-ASSOCIATED PROTEIN 20"/>
    <property type="match status" value="1"/>
</dbReference>
<dbReference type="SUPFAM" id="SSF52833">
    <property type="entry name" value="Thioredoxin-like"/>
    <property type="match status" value="1"/>
</dbReference>
<dbReference type="Gene3D" id="1.50.10.10">
    <property type="match status" value="1"/>
</dbReference>
<dbReference type="EMBL" id="QEWP01000003">
    <property type="protein sequence ID" value="PWE00451.1"/>
    <property type="molecule type" value="Genomic_DNA"/>
</dbReference>
<organism evidence="3 4">
    <name type="scientific">Marinilabilia rubra</name>
    <dbReference type="NCBI Taxonomy" id="2162893"/>
    <lineage>
        <taxon>Bacteria</taxon>
        <taxon>Pseudomonadati</taxon>
        <taxon>Bacteroidota</taxon>
        <taxon>Bacteroidia</taxon>
        <taxon>Marinilabiliales</taxon>
        <taxon>Marinilabiliaceae</taxon>
        <taxon>Marinilabilia</taxon>
    </lineage>
</organism>
<evidence type="ECO:0000259" key="2">
    <source>
        <dbReference type="Pfam" id="PF03190"/>
    </source>
</evidence>
<keyword evidence="1" id="KW-0175">Coiled coil</keyword>
<dbReference type="InterPro" id="IPR008928">
    <property type="entry name" value="6-hairpin_glycosidase_sf"/>
</dbReference>
<dbReference type="InterPro" id="IPR004879">
    <property type="entry name" value="Ssp411-like_TRX"/>
</dbReference>
<dbReference type="InterPro" id="IPR012341">
    <property type="entry name" value="6hp_glycosidase-like_sf"/>
</dbReference>
<dbReference type="Pfam" id="PF03190">
    <property type="entry name" value="Thioredox_DsbH"/>
    <property type="match status" value="1"/>
</dbReference>
<dbReference type="SUPFAM" id="SSF48208">
    <property type="entry name" value="Six-hairpin glycosidases"/>
    <property type="match status" value="1"/>
</dbReference>
<dbReference type="InterPro" id="IPR036249">
    <property type="entry name" value="Thioredoxin-like_sf"/>
</dbReference>
<evidence type="ECO:0000313" key="3">
    <source>
        <dbReference type="EMBL" id="PWE00451.1"/>
    </source>
</evidence>
<dbReference type="InterPro" id="IPR024705">
    <property type="entry name" value="Ssp411"/>
</dbReference>
<evidence type="ECO:0000313" key="4">
    <source>
        <dbReference type="Proteomes" id="UP000244956"/>
    </source>
</evidence>
<name>A0A2U2BBL6_9BACT</name>
<dbReference type="Proteomes" id="UP000244956">
    <property type="component" value="Unassembled WGS sequence"/>
</dbReference>
<dbReference type="PIRSF" id="PIRSF006402">
    <property type="entry name" value="UCP006402_thioredoxin"/>
    <property type="match status" value="1"/>
</dbReference>